<keyword evidence="4 7" id="KW-1133">Transmembrane helix</keyword>
<evidence type="ECO:0000256" key="3">
    <source>
        <dbReference type="ARBA" id="ARBA00022692"/>
    </source>
</evidence>
<evidence type="ECO:0000256" key="5">
    <source>
        <dbReference type="ARBA" id="ARBA00023136"/>
    </source>
</evidence>
<dbReference type="InterPro" id="IPR011701">
    <property type="entry name" value="MFS"/>
</dbReference>
<dbReference type="InterPro" id="IPR036259">
    <property type="entry name" value="MFS_trans_sf"/>
</dbReference>
<keyword evidence="3 7" id="KW-0812">Transmembrane</keyword>
<feature type="transmembrane region" description="Helical" evidence="7">
    <location>
        <begin position="193"/>
        <end position="212"/>
    </location>
</feature>
<keyword evidence="10" id="KW-1185">Reference proteome</keyword>
<evidence type="ECO:0000256" key="1">
    <source>
        <dbReference type="ARBA" id="ARBA00004141"/>
    </source>
</evidence>
<dbReference type="OrthoDB" id="440755at2759"/>
<dbReference type="Proteomes" id="UP000649617">
    <property type="component" value="Unassembled WGS sequence"/>
</dbReference>
<feature type="transmembrane region" description="Helical" evidence="7">
    <location>
        <begin position="218"/>
        <end position="240"/>
    </location>
</feature>
<evidence type="ECO:0000256" key="6">
    <source>
        <dbReference type="ARBA" id="ARBA00024338"/>
    </source>
</evidence>
<evidence type="ECO:0000256" key="2">
    <source>
        <dbReference type="ARBA" id="ARBA00022448"/>
    </source>
</evidence>
<reference evidence="9" key="1">
    <citation type="submission" date="2021-02" db="EMBL/GenBank/DDBJ databases">
        <authorList>
            <person name="Dougan E. K."/>
            <person name="Rhodes N."/>
            <person name="Thang M."/>
            <person name="Chan C."/>
        </authorList>
    </citation>
    <scope>NUCLEOTIDE SEQUENCE</scope>
</reference>
<accession>A0A812XS65</accession>
<feature type="transmembrane region" description="Helical" evidence="7">
    <location>
        <begin position="68"/>
        <end position="91"/>
    </location>
</feature>
<dbReference type="Pfam" id="PF07690">
    <property type="entry name" value="MFS_1"/>
    <property type="match status" value="1"/>
</dbReference>
<evidence type="ECO:0000313" key="9">
    <source>
        <dbReference type="EMBL" id="CAE7758033.1"/>
    </source>
</evidence>
<dbReference type="AlphaFoldDB" id="A0A812XS65"/>
<comment type="similarity">
    <text evidence="6">Belongs to the major facilitator superfamily. Spinster (TC 2.A.1.49) family.</text>
</comment>
<feature type="transmembrane region" description="Helical" evidence="7">
    <location>
        <begin position="36"/>
        <end position="56"/>
    </location>
</feature>
<dbReference type="PANTHER" id="PTHR23505:SF52">
    <property type="entry name" value="MAJOR FACILITATOR SUPERFAMILY PROTEIN"/>
    <property type="match status" value="1"/>
</dbReference>
<evidence type="ECO:0000313" key="10">
    <source>
        <dbReference type="Proteomes" id="UP000649617"/>
    </source>
</evidence>
<organism evidence="9 10">
    <name type="scientific">Symbiodinium pilosum</name>
    <name type="common">Dinoflagellate</name>
    <dbReference type="NCBI Taxonomy" id="2952"/>
    <lineage>
        <taxon>Eukaryota</taxon>
        <taxon>Sar</taxon>
        <taxon>Alveolata</taxon>
        <taxon>Dinophyceae</taxon>
        <taxon>Suessiales</taxon>
        <taxon>Symbiodiniaceae</taxon>
        <taxon>Symbiodinium</taxon>
    </lineage>
</organism>
<feature type="transmembrane region" description="Helical" evidence="7">
    <location>
        <begin position="103"/>
        <end position="127"/>
    </location>
</feature>
<name>A0A812XS65_SYMPI</name>
<evidence type="ECO:0000259" key="8">
    <source>
        <dbReference type="PROSITE" id="PS50850"/>
    </source>
</evidence>
<dbReference type="GO" id="GO:0022857">
    <property type="term" value="F:transmembrane transporter activity"/>
    <property type="evidence" value="ECO:0007669"/>
    <property type="project" value="InterPro"/>
</dbReference>
<proteinExistence type="inferred from homology"/>
<comment type="caution">
    <text evidence="9">The sequence shown here is derived from an EMBL/GenBank/DDBJ whole genome shotgun (WGS) entry which is preliminary data.</text>
</comment>
<dbReference type="GO" id="GO:0016020">
    <property type="term" value="C:membrane"/>
    <property type="evidence" value="ECO:0007669"/>
    <property type="project" value="UniProtKB-SubCell"/>
</dbReference>
<dbReference type="InterPro" id="IPR020846">
    <property type="entry name" value="MFS_dom"/>
</dbReference>
<feature type="domain" description="Major facilitator superfamily (MFS) profile" evidence="8">
    <location>
        <begin position="1"/>
        <end position="260"/>
    </location>
</feature>
<keyword evidence="5 7" id="KW-0472">Membrane</keyword>
<sequence length="260" mass="27917">MMQLYTSRDLLACGCFLWGAVTFMIATSSNYVVHLLLRLVMGAALAVVAPIGQAMLCDLVPEAERGWVFGVLQSVSTLLSVGVTFITTGFARAIVAGVHGWRYIYAAVGLISLLTVVAILRVIPATLASPSMGRKGRSWWEEQVRVVQLVLQKPSFTIMVSQGVTGGIPWNGFAFLPLYFQLSGFSDLRSGEIMLYGGLGGMFGGVFGGWLGDRLNRVWPYGGRCAVAQLSVVLGTLFFVAAPCPRNLEVCGANVQIGRS</sequence>
<dbReference type="Gene3D" id="1.20.1250.20">
    <property type="entry name" value="MFS general substrate transporter like domains"/>
    <property type="match status" value="1"/>
</dbReference>
<comment type="subcellular location">
    <subcellularLocation>
        <location evidence="1">Membrane</location>
        <topology evidence="1">Multi-pass membrane protein</topology>
    </subcellularLocation>
</comment>
<dbReference type="EMBL" id="CAJNIZ010046860">
    <property type="protein sequence ID" value="CAE7758033.1"/>
    <property type="molecule type" value="Genomic_DNA"/>
</dbReference>
<dbReference type="PANTHER" id="PTHR23505">
    <property type="entry name" value="SPINSTER"/>
    <property type="match status" value="1"/>
</dbReference>
<evidence type="ECO:0000256" key="4">
    <source>
        <dbReference type="ARBA" id="ARBA00022989"/>
    </source>
</evidence>
<evidence type="ECO:0000256" key="7">
    <source>
        <dbReference type="SAM" id="Phobius"/>
    </source>
</evidence>
<dbReference type="InterPro" id="IPR044770">
    <property type="entry name" value="MFS_spinster-like"/>
</dbReference>
<dbReference type="SUPFAM" id="SSF103473">
    <property type="entry name" value="MFS general substrate transporter"/>
    <property type="match status" value="1"/>
</dbReference>
<keyword evidence="2" id="KW-0813">Transport</keyword>
<protein>
    <recommendedName>
        <fullName evidence="8">Major facilitator superfamily (MFS) profile domain-containing protein</fullName>
    </recommendedName>
</protein>
<dbReference type="PROSITE" id="PS50850">
    <property type="entry name" value="MFS"/>
    <property type="match status" value="1"/>
</dbReference>
<gene>
    <name evidence="9" type="ORF">SPIL2461_LOCUS22067</name>
</gene>